<dbReference type="AlphaFoldDB" id="A0A7T0H2B6"/>
<proteinExistence type="predicted"/>
<dbReference type="PANTHER" id="PTHR43273">
    <property type="entry name" value="ANAEROBIC SULFATASE-MATURATING ENZYME HOMOLOG ASLB-RELATED"/>
    <property type="match status" value="1"/>
</dbReference>
<dbReference type="NCBIfam" id="TIGR04085">
    <property type="entry name" value="rSAM_more_4Fe4S"/>
    <property type="match status" value="1"/>
</dbReference>
<dbReference type="NCBIfam" id="TIGR03942">
    <property type="entry name" value="sulfatase_rSAM"/>
    <property type="match status" value="1"/>
</dbReference>
<dbReference type="EMBL" id="CP061801">
    <property type="protein sequence ID" value="QPK02768.1"/>
    <property type="molecule type" value="Genomic_DNA"/>
</dbReference>
<dbReference type="InterPro" id="IPR058240">
    <property type="entry name" value="rSAM_sf"/>
</dbReference>
<reference evidence="2" key="1">
    <citation type="submission" date="2020-09" db="EMBL/GenBank/DDBJ databases">
        <title>First Report of a novel Colistin-Resistant species of Enterobacter cloacae complex Producing MCR-5 isolated from hospital sewage water.</title>
        <authorList>
            <person name="Zhou K."/>
        </authorList>
    </citation>
    <scope>NUCLEOTIDE SEQUENCE [LARGE SCALE GENOMIC DNA]</scope>
    <source>
        <strain evidence="2">HSW1412</strain>
    </source>
</reference>
<dbReference type="GO" id="GO:0016491">
    <property type="term" value="F:oxidoreductase activity"/>
    <property type="evidence" value="ECO:0007669"/>
    <property type="project" value="InterPro"/>
</dbReference>
<dbReference type="Gene3D" id="3.20.20.70">
    <property type="entry name" value="Aldolase class I"/>
    <property type="match status" value="1"/>
</dbReference>
<evidence type="ECO:0000313" key="2">
    <source>
        <dbReference type="EMBL" id="QPK02768.1"/>
    </source>
</evidence>
<sequence>MMAKISTSSCNVHGTDCFYLNKEQFLPECKAYCMDDTMLQLFIRQKIEAQESHDVIFTWQGVELTPDRLNFFKRVIALQQQFAQGKNIFNTLLTNGILLDDDWCEFFRKNQFLIGISVDGDVSLYNNFRKTISGKSMNHPVEKAVRLLQKHDVEFHTLTVISARSSQQPLQIYHYLKSLGSNHMQFIPLLEPLAQGGVNARSLAPAALGTFLKTIFYTWIRLDIGTIKIPIFEHAFATWCGLPASNCAFASFAGSVFSPKINDDLCQCDRFVNPQSSLSNKYQSITTTLHESVSNQMIMQSKLPLVAECASCKVKFACHGGCPKDRIVLSRRGVPELNYFCESYQAFFTYVEPYMLMMRALWEQSYAPSDIRQYLA</sequence>
<accession>A0A7T0H2B6</accession>
<dbReference type="InterPro" id="IPR023885">
    <property type="entry name" value="4Fe4S-binding_SPASM_dom"/>
</dbReference>
<organism evidence="2">
    <name type="scientific">Enterobacter mori</name>
    <dbReference type="NCBI Taxonomy" id="539813"/>
    <lineage>
        <taxon>Bacteria</taxon>
        <taxon>Pseudomonadati</taxon>
        <taxon>Pseudomonadota</taxon>
        <taxon>Gammaproteobacteria</taxon>
        <taxon>Enterobacterales</taxon>
        <taxon>Enterobacteriaceae</taxon>
        <taxon>Enterobacter</taxon>
    </lineage>
</organism>
<gene>
    <name evidence="2" type="ORF">IDM36_13830</name>
</gene>
<dbReference type="SUPFAM" id="SSF102114">
    <property type="entry name" value="Radical SAM enzymes"/>
    <property type="match status" value="1"/>
</dbReference>
<dbReference type="PANTHER" id="PTHR43273:SF3">
    <property type="entry name" value="ANAEROBIC SULFATASE-MATURATING ENZYME HOMOLOG ASLB-RELATED"/>
    <property type="match status" value="1"/>
</dbReference>
<evidence type="ECO:0000256" key="1">
    <source>
        <dbReference type="ARBA" id="ARBA00001966"/>
    </source>
</evidence>
<dbReference type="InterPro" id="IPR013785">
    <property type="entry name" value="Aldolase_TIM"/>
</dbReference>
<name>A0A7T0H2B6_9ENTR</name>
<comment type="cofactor">
    <cofactor evidence="1">
        <name>[4Fe-4S] cluster</name>
        <dbReference type="ChEBI" id="CHEBI:49883"/>
    </cofactor>
</comment>
<protein>
    <submittedName>
        <fullName evidence="2">Anaerobic sulfatase maturase</fullName>
    </submittedName>
</protein>
<dbReference type="InterPro" id="IPR023867">
    <property type="entry name" value="Sulphatase_maturase_rSAM"/>
</dbReference>